<dbReference type="EMBL" id="PVMZ01000016">
    <property type="protein sequence ID" value="PRX17340.1"/>
    <property type="molecule type" value="Genomic_DNA"/>
</dbReference>
<dbReference type="InterPro" id="IPR036271">
    <property type="entry name" value="Tet_transcr_reg_TetR-rel_C_sf"/>
</dbReference>
<dbReference type="SUPFAM" id="SSF48498">
    <property type="entry name" value="Tetracyclin repressor-like, C-terminal domain"/>
    <property type="match status" value="1"/>
</dbReference>
<organism evidence="1 2">
    <name type="scientific">Actinoplanes italicus</name>
    <dbReference type="NCBI Taxonomy" id="113567"/>
    <lineage>
        <taxon>Bacteria</taxon>
        <taxon>Bacillati</taxon>
        <taxon>Actinomycetota</taxon>
        <taxon>Actinomycetes</taxon>
        <taxon>Micromonosporales</taxon>
        <taxon>Micromonosporaceae</taxon>
        <taxon>Actinoplanes</taxon>
    </lineage>
</organism>
<evidence type="ECO:0008006" key="3">
    <source>
        <dbReference type="Google" id="ProtNLM"/>
    </source>
</evidence>
<name>A0A2T0K3Y7_9ACTN</name>
<sequence>MAAVGYHFGSKEALLDQALADASAEWGRALGQALVGLELSDDATPLERFEAIWDQIIGSFDEYRQLWSATFDVIGQIDHQPKVREYLALGLGEARDGIGRLLAGPDETDAVVINEIGALHQALLTGVMAQRLIDPDSAPTASQLARALARITGA</sequence>
<comment type="caution">
    <text evidence="1">The sequence shown here is derived from an EMBL/GenBank/DDBJ whole genome shotgun (WGS) entry which is preliminary data.</text>
</comment>
<keyword evidence="2" id="KW-1185">Reference proteome</keyword>
<dbReference type="Proteomes" id="UP000239415">
    <property type="component" value="Unassembled WGS sequence"/>
</dbReference>
<evidence type="ECO:0000313" key="1">
    <source>
        <dbReference type="EMBL" id="PRX17340.1"/>
    </source>
</evidence>
<dbReference type="AlphaFoldDB" id="A0A2T0K3Y7"/>
<evidence type="ECO:0000313" key="2">
    <source>
        <dbReference type="Proteomes" id="UP000239415"/>
    </source>
</evidence>
<gene>
    <name evidence="1" type="ORF">CLV67_116116</name>
</gene>
<proteinExistence type="predicted"/>
<protein>
    <recommendedName>
        <fullName evidence="3">TetR family transcriptional regulator</fullName>
    </recommendedName>
</protein>
<accession>A0A2T0K3Y7</accession>
<reference evidence="1 2" key="1">
    <citation type="submission" date="2018-03" db="EMBL/GenBank/DDBJ databases">
        <title>Genomic Encyclopedia of Archaeal and Bacterial Type Strains, Phase II (KMG-II): from individual species to whole genera.</title>
        <authorList>
            <person name="Goeker M."/>
        </authorList>
    </citation>
    <scope>NUCLEOTIDE SEQUENCE [LARGE SCALE GENOMIC DNA]</scope>
    <source>
        <strain evidence="1 2">DSM 43146</strain>
    </source>
</reference>
<dbReference type="Gene3D" id="1.10.357.10">
    <property type="entry name" value="Tetracycline Repressor, domain 2"/>
    <property type="match status" value="1"/>
</dbReference>